<sequence>MIGRILRLSSTDSFPSFLLRNGQFAFLPTGPLTQKKFSKSSLPFYIASISFALFAFSASQVLFRLLYIFRKRERVLYFIFAPAYFLLFLDTFCLALLSHTLHTK</sequence>
<gene>
    <name evidence="2" type="ORF">DL89DRAFT_20702</name>
</gene>
<organism evidence="2 3">
    <name type="scientific">Linderina pennispora</name>
    <dbReference type="NCBI Taxonomy" id="61395"/>
    <lineage>
        <taxon>Eukaryota</taxon>
        <taxon>Fungi</taxon>
        <taxon>Fungi incertae sedis</taxon>
        <taxon>Zoopagomycota</taxon>
        <taxon>Kickxellomycotina</taxon>
        <taxon>Kickxellomycetes</taxon>
        <taxon>Kickxellales</taxon>
        <taxon>Kickxellaceae</taxon>
        <taxon>Linderina</taxon>
    </lineage>
</organism>
<evidence type="ECO:0000313" key="2">
    <source>
        <dbReference type="EMBL" id="ORX74656.1"/>
    </source>
</evidence>
<evidence type="ECO:0000313" key="3">
    <source>
        <dbReference type="Proteomes" id="UP000193922"/>
    </source>
</evidence>
<proteinExistence type="predicted"/>
<comment type="caution">
    <text evidence="2">The sequence shown here is derived from an EMBL/GenBank/DDBJ whole genome shotgun (WGS) entry which is preliminary data.</text>
</comment>
<reference evidence="2 3" key="1">
    <citation type="submission" date="2016-07" db="EMBL/GenBank/DDBJ databases">
        <title>Pervasive Adenine N6-methylation of Active Genes in Fungi.</title>
        <authorList>
            <consortium name="DOE Joint Genome Institute"/>
            <person name="Mondo S.J."/>
            <person name="Dannebaum R.O."/>
            <person name="Kuo R.C."/>
            <person name="Labutti K."/>
            <person name="Haridas S."/>
            <person name="Kuo A."/>
            <person name="Salamov A."/>
            <person name="Ahrendt S.R."/>
            <person name="Lipzen A."/>
            <person name="Sullivan W."/>
            <person name="Andreopoulos W.B."/>
            <person name="Clum A."/>
            <person name="Lindquist E."/>
            <person name="Daum C."/>
            <person name="Ramamoorthy G.K."/>
            <person name="Gryganskyi A."/>
            <person name="Culley D."/>
            <person name="Magnuson J.K."/>
            <person name="James T.Y."/>
            <person name="O'Malley M.A."/>
            <person name="Stajich J.E."/>
            <person name="Spatafora J.W."/>
            <person name="Visel A."/>
            <person name="Grigoriev I.V."/>
        </authorList>
    </citation>
    <scope>NUCLEOTIDE SEQUENCE [LARGE SCALE GENOMIC DNA]</scope>
    <source>
        <strain evidence="2 3">ATCC 12442</strain>
    </source>
</reference>
<keyword evidence="1" id="KW-1133">Transmembrane helix</keyword>
<feature type="transmembrane region" description="Helical" evidence="1">
    <location>
        <begin position="75"/>
        <end position="97"/>
    </location>
</feature>
<feature type="transmembrane region" description="Helical" evidence="1">
    <location>
        <begin position="42"/>
        <end position="63"/>
    </location>
</feature>
<dbReference type="EMBL" id="MCFD01000001">
    <property type="protein sequence ID" value="ORX74656.1"/>
    <property type="molecule type" value="Genomic_DNA"/>
</dbReference>
<evidence type="ECO:0000256" key="1">
    <source>
        <dbReference type="SAM" id="Phobius"/>
    </source>
</evidence>
<dbReference type="AlphaFoldDB" id="A0A1Y1WN64"/>
<dbReference type="GeneID" id="63800755"/>
<name>A0A1Y1WN64_9FUNG</name>
<protein>
    <submittedName>
        <fullName evidence="2">Uncharacterized protein</fullName>
    </submittedName>
</protein>
<keyword evidence="1" id="KW-0812">Transmembrane</keyword>
<keyword evidence="1" id="KW-0472">Membrane</keyword>
<dbReference type="Proteomes" id="UP000193922">
    <property type="component" value="Unassembled WGS sequence"/>
</dbReference>
<keyword evidence="3" id="KW-1185">Reference proteome</keyword>
<accession>A0A1Y1WN64</accession>
<dbReference type="RefSeq" id="XP_040747867.1">
    <property type="nucleotide sequence ID" value="XM_040884107.1"/>
</dbReference>